<dbReference type="EMBL" id="MCFI01000010">
    <property type="protein sequence ID" value="ORY82078.1"/>
    <property type="molecule type" value="Genomic_DNA"/>
</dbReference>
<evidence type="ECO:0000256" key="1">
    <source>
        <dbReference type="SAM" id="MobiDB-lite"/>
    </source>
</evidence>
<evidence type="ECO:0000313" key="3">
    <source>
        <dbReference type="Proteomes" id="UP000193685"/>
    </source>
</evidence>
<feature type="compositionally biased region" description="Polar residues" evidence="1">
    <location>
        <begin position="393"/>
        <end position="413"/>
    </location>
</feature>
<proteinExistence type="predicted"/>
<reference evidence="2 3" key="1">
    <citation type="submission" date="2016-07" db="EMBL/GenBank/DDBJ databases">
        <title>Pervasive Adenine N6-methylation of Active Genes in Fungi.</title>
        <authorList>
            <consortium name="DOE Joint Genome Institute"/>
            <person name="Mondo S.J."/>
            <person name="Dannebaum R.O."/>
            <person name="Kuo R.C."/>
            <person name="Labutti K."/>
            <person name="Haridas S."/>
            <person name="Kuo A."/>
            <person name="Salamov A."/>
            <person name="Ahrendt S.R."/>
            <person name="Lipzen A."/>
            <person name="Sullivan W."/>
            <person name="Andreopoulos W.B."/>
            <person name="Clum A."/>
            <person name="Lindquist E."/>
            <person name="Daum C."/>
            <person name="Ramamoorthy G.K."/>
            <person name="Gryganskyi A."/>
            <person name="Culley D."/>
            <person name="Magnuson J.K."/>
            <person name="James T.Y."/>
            <person name="O'Malley M.A."/>
            <person name="Stajich J.E."/>
            <person name="Spatafora J.W."/>
            <person name="Visel A."/>
            <person name="Grigoriev I.V."/>
        </authorList>
    </citation>
    <scope>NUCLEOTIDE SEQUENCE [LARGE SCALE GENOMIC DNA]</scope>
    <source>
        <strain evidence="2 3">12-1054</strain>
    </source>
</reference>
<feature type="region of interest" description="Disordered" evidence="1">
    <location>
        <begin position="61"/>
        <end position="83"/>
    </location>
</feature>
<sequence>MGVRGWCSRFPLARHPKPPQATRVNGLCIYPTLLSNTSSIPLPPLLSLVQHTSGCLRPSAQTTHTMSATTTTNRLPSFSAQNPVKRKKSSVASGVSGSIAGSVSSRSTSIALSAECLYSMQEPSATNLNATQQFHRPSLKRAAEPVLIRYLRCSAVLPIPLQQATRVIAMFKCFRKVLPAGARASATPTMELLYSHFTRIWPKEQDVAAGASAQQEEGVQSLVMYDQNSRVDFVLPVAEDLPQSLSLPGGGSIYYTLQIQANLPIPGKKTGEASMYSQELVVSIPAPESAYSPSRLPRRITTANMTGHAQDHFGILITPDISLHVSVPQEIHYARQQHSVFKIHIKLMPHPPEAKLPAIAKLEWKLTQRTHIGKVNTAGTSDWPSAGVFPESPTKSAFNAHNTNNAKPTSQSKKNAKLGESKATLASGIIAFANAAESSATPGAKGRFSSASRHVGQGAAAQAKHAAEKAAESDAGAEDAMMGGSRKDQYLYIALPEQSALLQPMSDGNPFLEILHQLEIELFPFHAQNVAGGANGSGNNTLSKTFWHWRHSLSAWGGGGKNKPGSYGEPAMPGQTHARERWQAEIPVKITLAFDQHEKLTTAVTSMTPAARSLSSGGPSPALPQGNVRGERGFNGPALITPGPGFGHGGKLAISSGA</sequence>
<keyword evidence="3" id="KW-1185">Reference proteome</keyword>
<feature type="region of interest" description="Disordered" evidence="1">
    <location>
        <begin position="375"/>
        <end position="419"/>
    </location>
</feature>
<feature type="region of interest" description="Disordered" evidence="1">
    <location>
        <begin position="440"/>
        <end position="481"/>
    </location>
</feature>
<evidence type="ECO:0000313" key="2">
    <source>
        <dbReference type="EMBL" id="ORY82078.1"/>
    </source>
</evidence>
<organism evidence="2 3">
    <name type="scientific">Protomyces lactucae-debilis</name>
    <dbReference type="NCBI Taxonomy" id="2754530"/>
    <lineage>
        <taxon>Eukaryota</taxon>
        <taxon>Fungi</taxon>
        <taxon>Dikarya</taxon>
        <taxon>Ascomycota</taxon>
        <taxon>Taphrinomycotina</taxon>
        <taxon>Taphrinomycetes</taxon>
        <taxon>Taphrinales</taxon>
        <taxon>Protomycetaceae</taxon>
        <taxon>Protomyces</taxon>
    </lineage>
</organism>
<dbReference type="RefSeq" id="XP_040725212.1">
    <property type="nucleotide sequence ID" value="XM_040868278.1"/>
</dbReference>
<dbReference type="Proteomes" id="UP000193685">
    <property type="component" value="Unassembled WGS sequence"/>
</dbReference>
<dbReference type="AlphaFoldDB" id="A0A1Y2FDS7"/>
<feature type="compositionally biased region" description="Low complexity" evidence="1">
    <location>
        <begin position="609"/>
        <end position="624"/>
    </location>
</feature>
<name>A0A1Y2FDS7_PROLT</name>
<gene>
    <name evidence="2" type="ORF">BCR37DRAFT_36631</name>
</gene>
<accession>A0A1Y2FDS7</accession>
<feature type="compositionally biased region" description="Polar residues" evidence="1">
    <location>
        <begin position="73"/>
        <end position="82"/>
    </location>
</feature>
<dbReference type="OrthoDB" id="10530710at2759"/>
<comment type="caution">
    <text evidence="2">The sequence shown here is derived from an EMBL/GenBank/DDBJ whole genome shotgun (WGS) entry which is preliminary data.</text>
</comment>
<protein>
    <submittedName>
        <fullName evidence="2">Uncharacterized protein</fullName>
    </submittedName>
</protein>
<feature type="compositionally biased region" description="Low complexity" evidence="1">
    <location>
        <begin position="62"/>
        <end position="72"/>
    </location>
</feature>
<feature type="region of interest" description="Disordered" evidence="1">
    <location>
        <begin position="607"/>
        <end position="649"/>
    </location>
</feature>
<dbReference type="GeneID" id="63784877"/>